<dbReference type="EMBL" id="AP018448">
    <property type="protein sequence ID" value="BBC28976.1"/>
    <property type="molecule type" value="Genomic_DNA"/>
</dbReference>
<keyword evidence="1" id="KW-0732">Signal</keyword>
<proteinExistence type="predicted"/>
<gene>
    <name evidence="2" type="ORF">SGFS_002670</name>
</gene>
<dbReference type="RefSeq" id="WP_286246913.1">
    <property type="nucleotide sequence ID" value="NZ_AP018448.1"/>
</dbReference>
<feature type="signal peptide" evidence="1">
    <location>
        <begin position="1"/>
        <end position="27"/>
    </location>
</feature>
<dbReference type="PROSITE" id="PS51257">
    <property type="entry name" value="PROKAR_LIPOPROTEIN"/>
    <property type="match status" value="1"/>
</dbReference>
<evidence type="ECO:0000313" key="3">
    <source>
        <dbReference type="Proteomes" id="UP001321542"/>
    </source>
</evidence>
<organism evidence="2 3">
    <name type="scientific">Streptomyces graminofaciens</name>
    <dbReference type="NCBI Taxonomy" id="68212"/>
    <lineage>
        <taxon>Bacteria</taxon>
        <taxon>Bacillati</taxon>
        <taxon>Actinomycetota</taxon>
        <taxon>Actinomycetes</taxon>
        <taxon>Kitasatosporales</taxon>
        <taxon>Streptomycetaceae</taxon>
        <taxon>Streptomyces</taxon>
    </lineage>
</organism>
<evidence type="ECO:0008006" key="4">
    <source>
        <dbReference type="Google" id="ProtNLM"/>
    </source>
</evidence>
<name>A0ABM7F053_9ACTN</name>
<accession>A0ABM7F053</accession>
<protein>
    <recommendedName>
        <fullName evidence="4">Peptidase inhibitor family I36</fullName>
    </recommendedName>
</protein>
<feature type="chain" id="PRO_5046254971" description="Peptidase inhibitor family I36" evidence="1">
    <location>
        <begin position="28"/>
        <end position="113"/>
    </location>
</feature>
<sequence>MKRKLSVLLAAGAAVTGIMAMPGTASAAGGCKTMSAPGGGSAYVCKYYYDTDGDGYYNGDFSVSDASSRVYTQYYADGGPYSLTPRGGGVVNSFRGKKSFHIRVCNTSCSSYY</sequence>
<dbReference type="Proteomes" id="UP001321542">
    <property type="component" value="Chromosome"/>
</dbReference>
<evidence type="ECO:0000313" key="2">
    <source>
        <dbReference type="EMBL" id="BBC28976.1"/>
    </source>
</evidence>
<keyword evidence="3" id="KW-1185">Reference proteome</keyword>
<evidence type="ECO:0000256" key="1">
    <source>
        <dbReference type="SAM" id="SignalP"/>
    </source>
</evidence>
<reference evidence="2 3" key="2">
    <citation type="journal article" date="2023" name="ChemBioChem">
        <title>Acyltransferase Domain Exchange between Two Independent Type I Polyketide Synthases in the Same Producer Strain of Macrolide Antibiotics.</title>
        <authorList>
            <person name="Kudo F."/>
            <person name="Kishikawa K."/>
            <person name="Tsuboi K."/>
            <person name="Kido T."/>
            <person name="Usui T."/>
            <person name="Hashimoto J."/>
            <person name="Shin-Ya K."/>
            <person name="Miyanaga A."/>
            <person name="Eguchi T."/>
        </authorList>
    </citation>
    <scope>NUCLEOTIDE SEQUENCE [LARGE SCALE GENOMIC DNA]</scope>
    <source>
        <strain evidence="2 3">A-8890</strain>
    </source>
</reference>
<reference evidence="2 3" key="1">
    <citation type="journal article" date="2010" name="ChemBioChem">
        <title>Cloning and characterization of the biosynthetic gene cluster of 16-membered macrolide antibiotic FD-891: involvement of a dual functional cytochrome P450 monooxygenase catalyzing epoxidation and hydroxylation.</title>
        <authorList>
            <person name="Kudo F."/>
            <person name="Motegi A."/>
            <person name="Mizoue K."/>
            <person name="Eguchi T."/>
        </authorList>
    </citation>
    <scope>NUCLEOTIDE SEQUENCE [LARGE SCALE GENOMIC DNA]</scope>
    <source>
        <strain evidence="2 3">A-8890</strain>
    </source>
</reference>